<protein>
    <submittedName>
        <fullName evidence="1">Uncharacterized protein</fullName>
    </submittedName>
</protein>
<dbReference type="EMBL" id="CADILE010000021">
    <property type="protein sequence ID" value="CAB3920129.1"/>
    <property type="molecule type" value="Genomic_DNA"/>
</dbReference>
<reference evidence="1 2" key="1">
    <citation type="submission" date="2020-04" db="EMBL/GenBank/DDBJ databases">
        <authorList>
            <person name="De Canck E."/>
        </authorList>
    </citation>
    <scope>NUCLEOTIDE SEQUENCE [LARGE SCALE GENOMIC DNA]</scope>
    <source>
        <strain evidence="1 2">LMG 3328</strain>
    </source>
</reference>
<evidence type="ECO:0000313" key="2">
    <source>
        <dbReference type="Proteomes" id="UP000494122"/>
    </source>
</evidence>
<dbReference type="AlphaFoldDB" id="A0A6S7ESE4"/>
<gene>
    <name evidence="1" type="ORF">LMG3328_05316</name>
</gene>
<dbReference type="Proteomes" id="UP000494122">
    <property type="component" value="Unassembled WGS sequence"/>
</dbReference>
<accession>A0A6S7ESE4</accession>
<evidence type="ECO:0000313" key="1">
    <source>
        <dbReference type="EMBL" id="CAB3920129.1"/>
    </source>
</evidence>
<proteinExistence type="predicted"/>
<sequence>MPPSPNKGNAMFDMQQREEAMRAHTEAINAGRLPKFGDRMRNLWAGESNPRRDATFVRRLRRTGQTNPGTWYEMTDERGDMWLSKPESLIFCDLVPISDALGGPFFTQPTEEGGAHG</sequence>
<name>A0A6S7ESE4_9BURK</name>
<organism evidence="1 2">
    <name type="scientific">Achromobacter ruhlandii</name>
    <dbReference type="NCBI Taxonomy" id="72557"/>
    <lineage>
        <taxon>Bacteria</taxon>
        <taxon>Pseudomonadati</taxon>
        <taxon>Pseudomonadota</taxon>
        <taxon>Betaproteobacteria</taxon>
        <taxon>Burkholderiales</taxon>
        <taxon>Alcaligenaceae</taxon>
        <taxon>Achromobacter</taxon>
    </lineage>
</organism>